<dbReference type="InterPro" id="IPR005883">
    <property type="entry name" value="PilM"/>
</dbReference>
<proteinExistence type="predicted"/>
<comment type="caution">
    <text evidence="1">The sequence shown here is derived from an EMBL/GenBank/DDBJ whole genome shotgun (WGS) entry which is preliminary data.</text>
</comment>
<dbReference type="PANTHER" id="PTHR32432:SF3">
    <property type="entry name" value="ETHANOLAMINE UTILIZATION PROTEIN EUTJ"/>
    <property type="match status" value="1"/>
</dbReference>
<sequence>MAKKPSVCIGIDIGSYSIKIAEVQRKGKDFRLTRALVFNCEGDWKDGMPVEIDVAGISLNKAMSAFGSCKEATLAIPTSVAMVRSVPMETKLKTDELWKTIEANVSQYFPFSSEEVFIDFVPIKPSLSAEGHTDVLIVAAQKEFVNQREICADIAGLKVNAIDINIYGLLDLLHLKGDIDNMSDYDAVMIFDIGLMHSSLNVVTGDQSVYVRDVPIGGERLTQLITEQKSLSLQDAEKYKLSGAADIQESIQQFISEMMVQLQSSIDVYVANNPQVTCHRLYISGATACYPQILDALSTQLTNVEVEVLSPDMIFDVDDKVYTKLNGSSIEALSTAAGLATRGLL</sequence>
<dbReference type="CDD" id="cd24049">
    <property type="entry name" value="ASKHA_NBD_PilM"/>
    <property type="match status" value="1"/>
</dbReference>
<dbReference type="PANTHER" id="PTHR32432">
    <property type="entry name" value="CELL DIVISION PROTEIN FTSA-RELATED"/>
    <property type="match status" value="1"/>
</dbReference>
<name>A0AB35BY52_9GAMM</name>
<dbReference type="NCBIfam" id="TIGR01175">
    <property type="entry name" value="pilM"/>
    <property type="match status" value="1"/>
</dbReference>
<evidence type="ECO:0000313" key="2">
    <source>
        <dbReference type="Proteomes" id="UP000680020"/>
    </source>
</evidence>
<dbReference type="EMBL" id="JAGIBU010000005">
    <property type="protein sequence ID" value="MBS7824908.1"/>
    <property type="molecule type" value="Genomic_DNA"/>
</dbReference>
<reference evidence="1" key="1">
    <citation type="submission" date="2021-03" db="EMBL/GenBank/DDBJ databases">
        <title>Identification and antibiotic profiling of Wohlfahrtiimonas chitiniclastica, an underestimated human pathogen.</title>
        <authorList>
            <person name="Kopf A."/>
            <person name="Bunk B."/>
            <person name="Coldewey S."/>
            <person name="Gunzer F."/>
            <person name="Riedel T."/>
            <person name="Schroettner P."/>
        </authorList>
    </citation>
    <scope>NUCLEOTIDE SEQUENCE</scope>
    <source>
        <strain evidence="1">DSM 100917</strain>
    </source>
</reference>
<dbReference type="InterPro" id="IPR050696">
    <property type="entry name" value="FtsA/MreB"/>
</dbReference>
<dbReference type="PIRSF" id="PIRSF019169">
    <property type="entry name" value="PilM"/>
    <property type="match status" value="1"/>
</dbReference>
<dbReference type="Gene3D" id="3.30.1490.300">
    <property type="match status" value="1"/>
</dbReference>
<gene>
    <name evidence="1" type="primary">pilM</name>
    <name evidence="1" type="ORF">J7561_06780</name>
</gene>
<dbReference type="InterPro" id="IPR043129">
    <property type="entry name" value="ATPase_NBD"/>
</dbReference>
<organism evidence="1 2">
    <name type="scientific">Wohlfahrtiimonas chitiniclastica</name>
    <dbReference type="NCBI Taxonomy" id="400946"/>
    <lineage>
        <taxon>Bacteria</taxon>
        <taxon>Pseudomonadati</taxon>
        <taxon>Pseudomonadota</taxon>
        <taxon>Gammaproteobacteria</taxon>
        <taxon>Cardiobacteriales</taxon>
        <taxon>Ignatzschineriaceae</taxon>
        <taxon>Wohlfahrtiimonas</taxon>
    </lineage>
</organism>
<dbReference type="RefSeq" id="WP_008316475.1">
    <property type="nucleotide sequence ID" value="NZ_CP115969.1"/>
</dbReference>
<accession>A0AB35BY52</accession>
<dbReference type="SUPFAM" id="SSF53067">
    <property type="entry name" value="Actin-like ATPase domain"/>
    <property type="match status" value="2"/>
</dbReference>
<dbReference type="Proteomes" id="UP000680020">
    <property type="component" value="Unassembled WGS sequence"/>
</dbReference>
<dbReference type="AlphaFoldDB" id="A0AB35BY52"/>
<protein>
    <submittedName>
        <fullName evidence="1">Type IV pilus assembly protein PilM</fullName>
    </submittedName>
</protein>
<evidence type="ECO:0000313" key="1">
    <source>
        <dbReference type="EMBL" id="MBS7824908.1"/>
    </source>
</evidence>
<dbReference type="GeneID" id="58263633"/>
<dbReference type="Gene3D" id="3.30.420.40">
    <property type="match status" value="2"/>
</dbReference>
<dbReference type="Pfam" id="PF11104">
    <property type="entry name" value="PilM_2"/>
    <property type="match status" value="1"/>
</dbReference>